<proteinExistence type="predicted"/>
<reference evidence="1 2" key="1">
    <citation type="journal article" date="2009" name="PLoS ONE">
        <title>Symbiotic virus at the evolutionary intersection of three types of large DNA viruses; iridoviruses, ascoviruses, and ichnoviruses.</title>
        <authorList>
            <person name="Bigot Y."/>
            <person name="Renault S."/>
            <person name="Nicolas J."/>
            <person name="Moundras C."/>
            <person name="Demattei M.V."/>
            <person name="Samain S."/>
            <person name="Bideshi D.K."/>
            <person name="Federici B.A."/>
        </authorList>
    </citation>
    <scope>NUCLEOTIDE SEQUENCE [LARGE SCALE GENOMIC DNA]</scope>
</reference>
<organism evidence="1 2">
    <name type="scientific">Diadromus pulchellus ascovirus 4a</name>
    <dbReference type="NCBI Taxonomy" id="158683"/>
    <lineage>
        <taxon>Viruses</taxon>
        <taxon>Varidnaviria</taxon>
        <taxon>Bamfordvirae</taxon>
        <taxon>Nucleocytoviricota</taxon>
        <taxon>Megaviricetes</taxon>
        <taxon>Pimascovirales</taxon>
        <taxon>Pimascovirales incertae sedis</taxon>
        <taxon>Ascoviridae</taxon>
        <taxon>Toursvirus</taxon>
        <taxon>Toursvirus dptv1a</taxon>
    </lineage>
</organism>
<keyword evidence="2" id="KW-1185">Reference proteome</keyword>
<accession>F2NZ00</accession>
<dbReference type="Proteomes" id="UP000203898">
    <property type="component" value="Segment"/>
</dbReference>
<sequence>MFRVINVEFLQLLNLVDKNSETDLYRFIENLIMFPSEEADRLKNELEQKGGLETINTIRRLCNDRFPPKTKSIDSKRKVVIKEDMIENYIVKHGLDKKILDAINTKMSLKSLSSKNVVVKDGIVVDIRL</sequence>
<dbReference type="EMBL" id="CU469068">
    <property type="protein sequence ID" value="CCA61428.1"/>
    <property type="molecule type" value="Genomic_DNA"/>
</dbReference>
<dbReference type="GeneID" id="26683616"/>
<name>F2NZ00_9VIRU</name>
<evidence type="ECO:0000313" key="1">
    <source>
        <dbReference type="EMBL" id="CCA61428.1"/>
    </source>
</evidence>
<evidence type="ECO:0000313" key="2">
    <source>
        <dbReference type="Proteomes" id="UP000203898"/>
    </source>
</evidence>
<dbReference type="RefSeq" id="YP_009640059.1">
    <property type="nucleotide sequence ID" value="NC_011335.1"/>
</dbReference>
<dbReference type="KEGG" id="vg:26683616"/>
<protein>
    <submittedName>
        <fullName evidence="1">Complete DpAV4 genome</fullName>
    </submittedName>
</protein>